<gene>
    <name evidence="1" type="ORF">OLMES_0294</name>
</gene>
<evidence type="ECO:0000313" key="1">
    <source>
        <dbReference type="EMBL" id="ARU54400.1"/>
    </source>
</evidence>
<keyword evidence="2" id="KW-1185">Reference proteome</keyword>
<name>A0A1Y0I2B3_9GAMM</name>
<proteinExistence type="predicted"/>
<dbReference type="KEGG" id="ome:OLMES_0294"/>
<dbReference type="AlphaFoldDB" id="A0A1Y0I2B3"/>
<sequence>MTVRVQSNYYDIACEDATFTLCCLIDPLRSTHFRALHYILFPPLFWYFCIDLEWRSFSHCSA</sequence>
<dbReference type="Proteomes" id="UP000196027">
    <property type="component" value="Chromosome"/>
</dbReference>
<organism evidence="1 2">
    <name type="scientific">Oleiphilus messinensis</name>
    <dbReference type="NCBI Taxonomy" id="141451"/>
    <lineage>
        <taxon>Bacteria</taxon>
        <taxon>Pseudomonadati</taxon>
        <taxon>Pseudomonadota</taxon>
        <taxon>Gammaproteobacteria</taxon>
        <taxon>Oceanospirillales</taxon>
        <taxon>Oleiphilaceae</taxon>
        <taxon>Oleiphilus</taxon>
    </lineage>
</organism>
<evidence type="ECO:0000313" key="2">
    <source>
        <dbReference type="Proteomes" id="UP000196027"/>
    </source>
</evidence>
<protein>
    <submittedName>
        <fullName evidence="1">Uncharacterized protein</fullName>
    </submittedName>
</protein>
<accession>A0A1Y0I2B3</accession>
<reference evidence="1 2" key="1">
    <citation type="submission" date="2017-05" db="EMBL/GenBank/DDBJ databases">
        <title>Genomic insights into alkan degradation activity of Oleiphilus messinensis.</title>
        <authorList>
            <person name="Kozyavkin S.A."/>
            <person name="Slesarev A.I."/>
            <person name="Golyshin P.N."/>
            <person name="Korzhenkov A."/>
            <person name="Golyshina O.N."/>
            <person name="Toshchakov S.V."/>
        </authorList>
    </citation>
    <scope>NUCLEOTIDE SEQUENCE [LARGE SCALE GENOMIC DNA]</scope>
    <source>
        <strain evidence="1 2">ME102</strain>
    </source>
</reference>
<dbReference type="EMBL" id="CP021425">
    <property type="protein sequence ID" value="ARU54400.1"/>
    <property type="molecule type" value="Genomic_DNA"/>
</dbReference>